<dbReference type="RefSeq" id="WP_035902786.1">
    <property type="nucleotide sequence ID" value="NZ_AVPK01000002.1"/>
</dbReference>
<protein>
    <recommendedName>
        <fullName evidence="3">RNA polymerase subunit sigma-70</fullName>
    </recommendedName>
</protein>
<accession>A0A0A0JQV3</accession>
<gene>
    <name evidence="1" type="ORF">N803_06675</name>
</gene>
<evidence type="ECO:0008006" key="3">
    <source>
        <dbReference type="Google" id="ProtNLM"/>
    </source>
</evidence>
<evidence type="ECO:0000313" key="2">
    <source>
        <dbReference type="Proteomes" id="UP000030011"/>
    </source>
</evidence>
<proteinExistence type="predicted"/>
<dbReference type="eggNOG" id="COG1595">
    <property type="taxonomic scope" value="Bacteria"/>
</dbReference>
<evidence type="ECO:0000313" key="1">
    <source>
        <dbReference type="EMBL" id="KGN38422.1"/>
    </source>
</evidence>
<dbReference type="AlphaFoldDB" id="A0A0A0JQV3"/>
<reference evidence="1 2" key="1">
    <citation type="submission" date="2013-08" db="EMBL/GenBank/DDBJ databases">
        <title>The genome sequence of Knoellia subterranea.</title>
        <authorList>
            <person name="Zhu W."/>
            <person name="Wang G."/>
        </authorList>
    </citation>
    <scope>NUCLEOTIDE SEQUENCE [LARGE SCALE GENOMIC DNA]</scope>
    <source>
        <strain evidence="1 2">KCTC 19937</strain>
    </source>
</reference>
<dbReference type="InterPro" id="IPR032580">
    <property type="entry name" value="SatD"/>
</dbReference>
<name>A0A0A0JQV3_9MICO</name>
<dbReference type="OrthoDB" id="4711815at2"/>
<keyword evidence="2" id="KW-1185">Reference proteome</keyword>
<dbReference type="Proteomes" id="UP000030011">
    <property type="component" value="Unassembled WGS sequence"/>
</dbReference>
<sequence length="217" mass="22990">MPASRKAHVVLIGDLVASRASKNRRALHRALEQALSTANAAIDHVEPLEITAGDEFQGVFEHLGEALDAALRVRLELLPLADTRHGVGRGSTTTLDPVRGIKDGPAWWAARDAIVEAERAAGRAALGHVRTAYRVAEGEPDDTGTTAAVNAALLCQDHLLGSLSERSLRLVRGLLDGMTQRELAAAEGITASAVSQRVRADGLAVIVQSAQLLRDLP</sequence>
<dbReference type="EMBL" id="AVPK01000002">
    <property type="protein sequence ID" value="KGN38422.1"/>
    <property type="molecule type" value="Genomic_DNA"/>
</dbReference>
<dbReference type="STRING" id="1385521.N803_06675"/>
<organism evidence="1 2">
    <name type="scientific">Knoellia subterranea KCTC 19937</name>
    <dbReference type="NCBI Taxonomy" id="1385521"/>
    <lineage>
        <taxon>Bacteria</taxon>
        <taxon>Bacillati</taxon>
        <taxon>Actinomycetota</taxon>
        <taxon>Actinomycetes</taxon>
        <taxon>Micrococcales</taxon>
        <taxon>Intrasporangiaceae</taxon>
        <taxon>Knoellia</taxon>
    </lineage>
</organism>
<dbReference type="Pfam" id="PF16264">
    <property type="entry name" value="SatD"/>
    <property type="match status" value="1"/>
</dbReference>
<comment type="caution">
    <text evidence="1">The sequence shown here is derived from an EMBL/GenBank/DDBJ whole genome shotgun (WGS) entry which is preliminary data.</text>
</comment>